<feature type="compositionally biased region" description="Low complexity" evidence="1">
    <location>
        <begin position="244"/>
        <end position="262"/>
    </location>
</feature>
<gene>
    <name evidence="3" type="ORF">KRM00_004116</name>
</gene>
<dbReference type="EMBL" id="DAEPXK010000099">
    <property type="protein sequence ID" value="HBH1544561.1"/>
    <property type="molecule type" value="Genomic_DNA"/>
</dbReference>
<feature type="region of interest" description="Disordered" evidence="1">
    <location>
        <begin position="201"/>
        <end position="280"/>
    </location>
</feature>
<reference evidence="3" key="2">
    <citation type="submission" date="2021-06" db="EMBL/GenBank/DDBJ databases">
        <authorList>
            <consortium name="NCBI Pathogen Detection Project"/>
        </authorList>
    </citation>
    <scope>NUCLEOTIDE SEQUENCE</scope>
    <source>
        <strain evidence="3">HN1000</strain>
    </source>
</reference>
<feature type="compositionally biased region" description="Polar residues" evidence="1">
    <location>
        <begin position="263"/>
        <end position="277"/>
    </location>
</feature>
<feature type="domain" description="Copper amine oxidase-like N-terminal" evidence="2">
    <location>
        <begin position="473"/>
        <end position="577"/>
    </location>
</feature>
<organism evidence="3 4">
    <name type="scientific">Clostridioides difficile</name>
    <name type="common">Peptoclostridium difficile</name>
    <dbReference type="NCBI Taxonomy" id="1496"/>
    <lineage>
        <taxon>Bacteria</taxon>
        <taxon>Bacillati</taxon>
        <taxon>Bacillota</taxon>
        <taxon>Clostridia</taxon>
        <taxon>Peptostreptococcales</taxon>
        <taxon>Peptostreptococcaceae</taxon>
        <taxon>Clostridioides</taxon>
    </lineage>
</organism>
<name>A0AAN6A861_CLODI</name>
<evidence type="ECO:0000259" key="2">
    <source>
        <dbReference type="Pfam" id="PF07833"/>
    </source>
</evidence>
<protein>
    <recommendedName>
        <fullName evidence="2">Copper amine oxidase-like N-terminal domain-containing protein</fullName>
    </recommendedName>
</protein>
<dbReference type="AlphaFoldDB" id="A0AAN6A861"/>
<dbReference type="InterPro" id="IPR012854">
    <property type="entry name" value="Cu_amine_oxidase-like_N"/>
</dbReference>
<dbReference type="Proteomes" id="UP000878956">
    <property type="component" value="Unassembled WGS sequence"/>
</dbReference>
<evidence type="ECO:0000313" key="4">
    <source>
        <dbReference type="Proteomes" id="UP000878956"/>
    </source>
</evidence>
<sequence length="580" mass="66330">MHKKLISAISIGLILVQFIPTTSFAVNKADYKNNLIRKESINNNLINPNKKDIIPVLFNSDTMREIDRILESLDKLSSDFSKSLLIDIFKMAVNLHTKLDDTDIQKHKDYDQFDYIFFQIIYLAFVNTNGSERNEIFIDFMDEMYLSSAKRLNSNDKYSFFLDKYGLYIGYQLSDYFKDERTNKILKGGASMFIDLQSFTPTEESGKIPEDELPSNTDPTKPDGDNNSNKDEPPIYIPDEIPDNEFNNGGNNNSDGTSDNYNPNLDNGLTPGNSSDLTSDEYVKENNSCTKITTTYDLNGNIVNKKKTKAQNGFCNIFNSNVVTGEVWNRNHNGDLALNVWQSLNENELNKESNLTLKFTLNKNAEDIYYYDSGINVNLNKTVTYNQVRDVLNQIALKIKNGYLIEDRNKLLFIAEGKPLVIEDKKNSYSDTEIKRLLNTFNNLSLKIEEKSKTNEPKFKDEKQNSTLDKIFINNKEVKLKHPAMLKNGIIQFPIEEIAEELKIKLKINKNLAILSDDNNVIEYYIGTKKIKINGAEKLTTTSSKLENNIVYAEMNATLREFGFSINFNVSTDKISILKK</sequence>
<proteinExistence type="predicted"/>
<feature type="compositionally biased region" description="Basic and acidic residues" evidence="1">
    <location>
        <begin position="220"/>
        <end position="233"/>
    </location>
</feature>
<accession>A0AAN6A861</accession>
<evidence type="ECO:0000256" key="1">
    <source>
        <dbReference type="SAM" id="MobiDB-lite"/>
    </source>
</evidence>
<dbReference type="Pfam" id="PF07833">
    <property type="entry name" value="Cu_amine_oxidN1"/>
    <property type="match status" value="1"/>
</dbReference>
<reference evidence="3" key="1">
    <citation type="journal article" date="2018" name="Genome Biol.">
        <title>SKESA: strategic k-mer extension for scrupulous assemblies.</title>
        <authorList>
            <person name="Souvorov A."/>
            <person name="Agarwala R."/>
            <person name="Lipman D.J."/>
        </authorList>
    </citation>
    <scope>NUCLEOTIDE SEQUENCE</scope>
    <source>
        <strain evidence="3">HN1000</strain>
    </source>
</reference>
<evidence type="ECO:0000313" key="3">
    <source>
        <dbReference type="EMBL" id="HBH1544561.1"/>
    </source>
</evidence>
<comment type="caution">
    <text evidence="3">The sequence shown here is derived from an EMBL/GenBank/DDBJ whole genome shotgun (WGS) entry which is preliminary data.</text>
</comment>